<keyword evidence="2" id="KW-1185">Reference proteome</keyword>
<evidence type="ECO:0000313" key="2">
    <source>
        <dbReference type="Proteomes" id="UP000827872"/>
    </source>
</evidence>
<dbReference type="EMBL" id="CM037626">
    <property type="protein sequence ID" value="KAH8011517.1"/>
    <property type="molecule type" value="Genomic_DNA"/>
</dbReference>
<dbReference type="Proteomes" id="UP000827872">
    <property type="component" value="Linkage Group LG13"/>
</dbReference>
<organism evidence="1 2">
    <name type="scientific">Sphaerodactylus townsendi</name>
    <dbReference type="NCBI Taxonomy" id="933632"/>
    <lineage>
        <taxon>Eukaryota</taxon>
        <taxon>Metazoa</taxon>
        <taxon>Chordata</taxon>
        <taxon>Craniata</taxon>
        <taxon>Vertebrata</taxon>
        <taxon>Euteleostomi</taxon>
        <taxon>Lepidosauria</taxon>
        <taxon>Squamata</taxon>
        <taxon>Bifurcata</taxon>
        <taxon>Gekkota</taxon>
        <taxon>Sphaerodactylidae</taxon>
        <taxon>Sphaerodactylus</taxon>
    </lineage>
</organism>
<reference evidence="1" key="1">
    <citation type="submission" date="2021-08" db="EMBL/GenBank/DDBJ databases">
        <title>The first chromosome-level gecko genome reveals the dynamic sex chromosomes of Neotropical dwarf geckos (Sphaerodactylidae: Sphaerodactylus).</title>
        <authorList>
            <person name="Pinto B.J."/>
            <person name="Keating S.E."/>
            <person name="Gamble T."/>
        </authorList>
    </citation>
    <scope>NUCLEOTIDE SEQUENCE</scope>
    <source>
        <strain evidence="1">TG3544</strain>
    </source>
</reference>
<name>A0ACB8FWP9_9SAUR</name>
<accession>A0ACB8FWP9</accession>
<sequence length="611" mass="68521">MAAMNLGNDDETLARECLAGARVSRNLIDSFGKERENAARYKKKTKGSRIWNLVSRKKGTSMNTKRPQSMILFGDSMEILEQNHKMSFMDRVRSFKKLRSSGTSKNTSKSKPSAIAEETEGDVEQKAHHRIKKLSENQRPFRHSYAGYIEDLDSSFEDMELNSCVLDMDTSESKWQRIVDIGINGEDTSNDCHKTSSWKSGAPGFENHQKSEPTPGDTQRRHTVVVPENRRGRSSDVWSYLKGISLTSKDNSKLRDERIKPNFQELDSAMDKSSSYLDFDLRCEEEMEVCQMKRTSSVVKSTHFSGVRRFFNSVAEAARKWRGSSRSFTQEEQKPDTNSGPQEVSPHQQPLVIANDNARFLSSTGTFPDSGIWDKPNSKSSGKEKVLQINEKTEISQEVSNSMLSSENSNFNEASFLPHGTSMAAFPFSEFSDDNCAFLGAHDLAMDLLPIDDDLLHQVDHRGVGTPPRETWVSDAWVQNNTGSLDDTSRDTLGLDTPWLKGQDFTQAKLDTIDMENTPLDYKNWYDPESELPSKTDRSTLGLSLSTEDIGPLARTMDDAQDLGGAVAQMWIPADNKCVDGIAQISPAMAFIPVDNPDLRATLAEMLDPWE</sequence>
<proteinExistence type="predicted"/>
<gene>
    <name evidence="1" type="ORF">K3G42_000695</name>
</gene>
<comment type="caution">
    <text evidence="1">The sequence shown here is derived from an EMBL/GenBank/DDBJ whole genome shotgun (WGS) entry which is preliminary data.</text>
</comment>
<protein>
    <submittedName>
        <fullName evidence="1">Uncharacterized protein</fullName>
    </submittedName>
</protein>
<evidence type="ECO:0000313" key="1">
    <source>
        <dbReference type="EMBL" id="KAH8011517.1"/>
    </source>
</evidence>